<keyword evidence="1" id="KW-0472">Membrane</keyword>
<keyword evidence="1" id="KW-1133">Transmembrane helix</keyword>
<protein>
    <submittedName>
        <fullName evidence="2">Uncharacterized protein</fullName>
    </submittedName>
</protein>
<dbReference type="EMBL" id="LYPA01000075">
    <property type="protein sequence ID" value="OBR63156.1"/>
    <property type="molecule type" value="Genomic_DNA"/>
</dbReference>
<name>A0A1A5YC27_9BACL</name>
<sequence>MRCGELDKYGDWFVMGLAGLLLAIWLYRAFYRWLHEPVNLNRVKLGKGGSINDQDENVQLLEKKGYTVTSGKHVIPIPIELDDAPLGNGSRLYIDYMAEKKGFTYVVKAARERKPMEWTASGVRDRLLVYALLLPHCNGVLYVDAKEGIVKKIEFHLSD</sequence>
<reference evidence="2 3" key="1">
    <citation type="submission" date="2016-05" db="EMBL/GenBank/DDBJ databases">
        <title>Paenibacillus oryzae. sp. nov., isolated from the rice root.</title>
        <authorList>
            <person name="Zhang J."/>
            <person name="Zhang X."/>
        </authorList>
    </citation>
    <scope>NUCLEOTIDE SEQUENCE [LARGE SCALE GENOMIC DNA]</scope>
    <source>
        <strain evidence="2 3">1DrF-4</strain>
    </source>
</reference>
<evidence type="ECO:0000313" key="2">
    <source>
        <dbReference type="EMBL" id="OBR63156.1"/>
    </source>
</evidence>
<comment type="caution">
    <text evidence="2">The sequence shown here is derived from an EMBL/GenBank/DDBJ whole genome shotgun (WGS) entry which is preliminary data.</text>
</comment>
<accession>A0A1A5YC27</accession>
<dbReference type="AlphaFoldDB" id="A0A1A5YC27"/>
<evidence type="ECO:0000256" key="1">
    <source>
        <dbReference type="SAM" id="Phobius"/>
    </source>
</evidence>
<keyword evidence="3" id="KW-1185">Reference proteome</keyword>
<feature type="transmembrane region" description="Helical" evidence="1">
    <location>
        <begin position="12"/>
        <end position="30"/>
    </location>
</feature>
<keyword evidence="1" id="KW-0812">Transmembrane</keyword>
<dbReference type="STRING" id="1844972.A7K91_23220"/>
<evidence type="ECO:0000313" key="3">
    <source>
        <dbReference type="Proteomes" id="UP000092024"/>
    </source>
</evidence>
<proteinExistence type="predicted"/>
<gene>
    <name evidence="2" type="ORF">A7K91_23220</name>
</gene>
<organism evidence="2 3">
    <name type="scientific">Paenibacillus oryzae</name>
    <dbReference type="NCBI Taxonomy" id="1844972"/>
    <lineage>
        <taxon>Bacteria</taxon>
        <taxon>Bacillati</taxon>
        <taxon>Bacillota</taxon>
        <taxon>Bacilli</taxon>
        <taxon>Bacillales</taxon>
        <taxon>Paenibacillaceae</taxon>
        <taxon>Paenibacillus</taxon>
    </lineage>
</organism>
<dbReference type="Proteomes" id="UP000092024">
    <property type="component" value="Unassembled WGS sequence"/>
</dbReference>